<dbReference type="EMBL" id="CP002865">
    <property type="protein sequence ID" value="AEI37904.1"/>
    <property type="molecule type" value="Genomic_DNA"/>
</dbReference>
<gene>
    <name evidence="2" type="ordered locus">Zymop_1007</name>
</gene>
<sequence>MPISIVNARGYSGYHSYNSTRSSTSSYSAPREHYTHDYYRQNGTHVNGYHATNPNSTKMDNWSTRGNVNPYTGQLGTKNPY</sequence>
<feature type="region of interest" description="Disordered" evidence="1">
    <location>
        <begin position="45"/>
        <end position="81"/>
    </location>
</feature>
<proteinExistence type="predicted"/>
<accession>F8ET00</accession>
<dbReference type="eggNOG" id="ENOG5033CM7">
    <property type="taxonomic scope" value="Bacteria"/>
</dbReference>
<reference evidence="2 3" key="1">
    <citation type="journal article" date="2011" name="J. Bacteriol.">
        <title>Genome sequence of the ethanol-producing Zymomonas mobilis subsp. pomaceae lectotype strain ATCC 29192.</title>
        <authorList>
            <person name="Kouvelis V.N."/>
            <person name="Davenport K.W."/>
            <person name="Brettin T.S."/>
            <person name="Bruce D."/>
            <person name="Detter C."/>
            <person name="Han C.S."/>
            <person name="Nolan M."/>
            <person name="Tapia R."/>
            <person name="Damoulaki A."/>
            <person name="Kyrpides N.C."/>
            <person name="Typas M.A."/>
            <person name="Pappas K.M."/>
        </authorList>
    </citation>
    <scope>NUCLEOTIDE SEQUENCE [LARGE SCALE GENOMIC DNA]</scope>
    <source>
        <strain evidence="3">ATCC 29192 / DSM 22645 / JCM 10191 / CCUG 17912 / NBRC 13757 / NCIMB 11200 / NRRL B-4491 / Barker I</strain>
    </source>
</reference>
<dbReference type="HOGENOM" id="CLU_180626_0_0_5"/>
<name>F8ET00_ZYMMT</name>
<dbReference type="KEGG" id="zmp:Zymop_1007"/>
<evidence type="ECO:0000313" key="2">
    <source>
        <dbReference type="EMBL" id="AEI37904.1"/>
    </source>
</evidence>
<dbReference type="AlphaFoldDB" id="F8ET00"/>
<evidence type="ECO:0000256" key="1">
    <source>
        <dbReference type="SAM" id="MobiDB-lite"/>
    </source>
</evidence>
<protein>
    <submittedName>
        <fullName evidence="2">Uncharacterized protein</fullName>
    </submittedName>
</protein>
<organism evidence="2 3">
    <name type="scientific">Zymomonas mobilis subsp. pomaceae (strain ATCC 29192 / DSM 22645 / JCM 10191 / CCUG 17912 / NBRC 13757 / NCIMB 11200 / NRRL B-4491 / Barker I)</name>
    <dbReference type="NCBI Taxonomy" id="579138"/>
    <lineage>
        <taxon>Bacteria</taxon>
        <taxon>Pseudomonadati</taxon>
        <taxon>Pseudomonadota</taxon>
        <taxon>Alphaproteobacteria</taxon>
        <taxon>Sphingomonadales</taxon>
        <taxon>Zymomonadaceae</taxon>
        <taxon>Zymomonas</taxon>
    </lineage>
</organism>
<dbReference type="Proteomes" id="UP000000491">
    <property type="component" value="Chromosome"/>
</dbReference>
<evidence type="ECO:0000313" key="3">
    <source>
        <dbReference type="Proteomes" id="UP000000491"/>
    </source>
</evidence>